<reference evidence="1 2" key="1">
    <citation type="journal article" date="2015" name="BMC Genomics">
        <title>Gene expression during zombie ant biting behavior reflects the complexity underlying fungal parasitic behavioral manipulation.</title>
        <authorList>
            <person name="de Bekker C."/>
            <person name="Ohm R.A."/>
            <person name="Loreto R.G."/>
            <person name="Sebastian A."/>
            <person name="Albert I."/>
            <person name="Merrow M."/>
            <person name="Brachmann A."/>
            <person name="Hughes D.P."/>
        </authorList>
    </citation>
    <scope>NUCLEOTIDE SEQUENCE [LARGE SCALE GENOMIC DNA]</scope>
    <source>
        <strain evidence="1 2">SC16a</strain>
    </source>
</reference>
<organism evidence="1 2">
    <name type="scientific">Ophiocordyceps unilateralis</name>
    <name type="common">Zombie-ant fungus</name>
    <name type="synonym">Torrubia unilateralis</name>
    <dbReference type="NCBI Taxonomy" id="268505"/>
    <lineage>
        <taxon>Eukaryota</taxon>
        <taxon>Fungi</taxon>
        <taxon>Dikarya</taxon>
        <taxon>Ascomycota</taxon>
        <taxon>Pezizomycotina</taxon>
        <taxon>Sordariomycetes</taxon>
        <taxon>Hypocreomycetidae</taxon>
        <taxon>Hypocreales</taxon>
        <taxon>Ophiocordycipitaceae</taxon>
        <taxon>Ophiocordyceps</taxon>
    </lineage>
</organism>
<protein>
    <submittedName>
        <fullName evidence="1">Uncharacterized protein</fullName>
    </submittedName>
</protein>
<accession>A0A2A9P4V7</accession>
<evidence type="ECO:0000313" key="2">
    <source>
        <dbReference type="Proteomes" id="UP000037136"/>
    </source>
</evidence>
<evidence type="ECO:0000313" key="1">
    <source>
        <dbReference type="EMBL" id="PFH55892.1"/>
    </source>
</evidence>
<gene>
    <name evidence="1" type="ORF">XA68_17439</name>
</gene>
<comment type="caution">
    <text evidence="1">The sequence shown here is derived from an EMBL/GenBank/DDBJ whole genome shotgun (WGS) entry which is preliminary data.</text>
</comment>
<sequence length="112" mass="12526">MACRIASLHRRREAAMGRGNDLLGRGNELLGRAFLSSQSFFFFLIFTLPWIRGTKPQESKEVVRLATLRSVVVRLYFAGSEVRHPCSPGSAGRRTSSAEGNGIHTHWCLLPR</sequence>
<dbReference type="EMBL" id="LAZP02000727">
    <property type="protein sequence ID" value="PFH55892.1"/>
    <property type="molecule type" value="Genomic_DNA"/>
</dbReference>
<proteinExistence type="predicted"/>
<keyword evidence="2" id="KW-1185">Reference proteome</keyword>
<dbReference type="Proteomes" id="UP000037136">
    <property type="component" value="Unassembled WGS sequence"/>
</dbReference>
<reference evidence="1 2" key="2">
    <citation type="journal article" date="2017" name="Sci. Rep.">
        <title>Ant-infecting Ophiocordyceps genomes reveal a high diversity of potential behavioral manipulation genes and a possible major role for enterotoxins.</title>
        <authorList>
            <person name="de Bekker C."/>
            <person name="Ohm R.A."/>
            <person name="Evans H.C."/>
            <person name="Brachmann A."/>
            <person name="Hughes D.P."/>
        </authorList>
    </citation>
    <scope>NUCLEOTIDE SEQUENCE [LARGE SCALE GENOMIC DNA]</scope>
    <source>
        <strain evidence="1 2">SC16a</strain>
    </source>
</reference>
<dbReference type="AlphaFoldDB" id="A0A2A9P4V7"/>
<name>A0A2A9P4V7_OPHUN</name>